<proteinExistence type="predicted"/>
<protein>
    <submittedName>
        <fullName evidence="1">Uncharacterized protein</fullName>
    </submittedName>
</protein>
<dbReference type="AlphaFoldDB" id="A0A0A9GXE2"/>
<accession>A0A0A9GXE2</accession>
<name>A0A0A9GXE2_ARUDO</name>
<evidence type="ECO:0000313" key="1">
    <source>
        <dbReference type="EMBL" id="JAE28214.1"/>
    </source>
</evidence>
<sequence>MEGTTTKAIIPLPELQEVYSVALIPVYKILLLSTIYYVVESSSNMPITFNIIDLACLQVTFIKIDYYSGS</sequence>
<organism evidence="1">
    <name type="scientific">Arundo donax</name>
    <name type="common">Giant reed</name>
    <name type="synonym">Donax arundinaceus</name>
    <dbReference type="NCBI Taxonomy" id="35708"/>
    <lineage>
        <taxon>Eukaryota</taxon>
        <taxon>Viridiplantae</taxon>
        <taxon>Streptophyta</taxon>
        <taxon>Embryophyta</taxon>
        <taxon>Tracheophyta</taxon>
        <taxon>Spermatophyta</taxon>
        <taxon>Magnoliopsida</taxon>
        <taxon>Liliopsida</taxon>
        <taxon>Poales</taxon>
        <taxon>Poaceae</taxon>
        <taxon>PACMAD clade</taxon>
        <taxon>Arundinoideae</taxon>
        <taxon>Arundineae</taxon>
        <taxon>Arundo</taxon>
    </lineage>
</organism>
<dbReference type="EMBL" id="GBRH01169682">
    <property type="protein sequence ID" value="JAE28214.1"/>
    <property type="molecule type" value="Transcribed_RNA"/>
</dbReference>
<reference evidence="1" key="1">
    <citation type="submission" date="2014-09" db="EMBL/GenBank/DDBJ databases">
        <authorList>
            <person name="Magalhaes I.L.F."/>
            <person name="Oliveira U."/>
            <person name="Santos F.R."/>
            <person name="Vidigal T.H.D.A."/>
            <person name="Brescovit A.D."/>
            <person name="Santos A.J."/>
        </authorList>
    </citation>
    <scope>NUCLEOTIDE SEQUENCE</scope>
    <source>
        <tissue evidence="1">Shoot tissue taken approximately 20 cm above the soil surface</tissue>
    </source>
</reference>
<reference evidence="1" key="2">
    <citation type="journal article" date="2015" name="Data Brief">
        <title>Shoot transcriptome of the giant reed, Arundo donax.</title>
        <authorList>
            <person name="Barrero R.A."/>
            <person name="Guerrero F.D."/>
            <person name="Moolhuijzen P."/>
            <person name="Goolsby J.A."/>
            <person name="Tidwell J."/>
            <person name="Bellgard S.E."/>
            <person name="Bellgard M.I."/>
        </authorList>
    </citation>
    <scope>NUCLEOTIDE SEQUENCE</scope>
    <source>
        <tissue evidence="1">Shoot tissue taken approximately 20 cm above the soil surface</tissue>
    </source>
</reference>